<dbReference type="Gene3D" id="3.10.20.30">
    <property type="match status" value="1"/>
</dbReference>
<dbReference type="Pfam" id="PF13085">
    <property type="entry name" value="Fer2_3"/>
    <property type="match status" value="1"/>
</dbReference>
<comment type="cofactor">
    <cofactor evidence="3">
        <name>[2Fe-2S] cluster</name>
        <dbReference type="ChEBI" id="CHEBI:190135"/>
    </cofactor>
</comment>
<dbReference type="Gene3D" id="1.10.1060.10">
    <property type="entry name" value="Alpha-helical ferredoxin"/>
    <property type="match status" value="1"/>
</dbReference>
<evidence type="ECO:0000256" key="2">
    <source>
        <dbReference type="ARBA" id="ARBA00009433"/>
    </source>
</evidence>
<dbReference type="GO" id="GO:0051537">
    <property type="term" value="F:2 iron, 2 sulfur cluster binding"/>
    <property type="evidence" value="ECO:0007669"/>
    <property type="project" value="InterPro"/>
</dbReference>
<dbReference type="InterPro" id="IPR001041">
    <property type="entry name" value="2Fe-2S_ferredoxin-type"/>
</dbReference>
<proteinExistence type="inferred from homology"/>
<dbReference type="PROSITE" id="PS51085">
    <property type="entry name" value="2FE2S_FER_2"/>
    <property type="match status" value="1"/>
</dbReference>
<comment type="caution">
    <text evidence="6">The sequence shown here is derived from an EMBL/GenBank/DDBJ whole genome shotgun (WGS) entry which is preliminary data.</text>
</comment>
<dbReference type="InterPro" id="IPR017896">
    <property type="entry name" value="4Fe4S_Fe-S-bd"/>
</dbReference>
<dbReference type="GO" id="GO:0009055">
    <property type="term" value="F:electron transfer activity"/>
    <property type="evidence" value="ECO:0007669"/>
    <property type="project" value="InterPro"/>
</dbReference>
<dbReference type="EMBL" id="SUKA01000002">
    <property type="protein sequence ID" value="TJY66752.1"/>
    <property type="molecule type" value="Genomic_DNA"/>
</dbReference>
<comment type="cofactor">
    <cofactor evidence="1">
        <name>[3Fe-4S] cluster</name>
        <dbReference type="ChEBI" id="CHEBI:21137"/>
    </cofactor>
</comment>
<evidence type="ECO:0000259" key="5">
    <source>
        <dbReference type="PROSITE" id="PS51379"/>
    </source>
</evidence>
<dbReference type="PROSITE" id="PS51379">
    <property type="entry name" value="4FE4S_FER_2"/>
    <property type="match status" value="1"/>
</dbReference>
<comment type="similarity">
    <text evidence="2">Belongs to the succinate dehydrogenase/fumarate reductase iron-sulfur protein family.</text>
</comment>
<dbReference type="InterPro" id="IPR050573">
    <property type="entry name" value="SDH/FRD_Iron-Sulfur"/>
</dbReference>
<dbReference type="Proteomes" id="UP000309872">
    <property type="component" value="Unassembled WGS sequence"/>
</dbReference>
<evidence type="ECO:0000259" key="4">
    <source>
        <dbReference type="PROSITE" id="PS51085"/>
    </source>
</evidence>
<dbReference type="GO" id="GO:0009060">
    <property type="term" value="P:aerobic respiration"/>
    <property type="evidence" value="ECO:0007669"/>
    <property type="project" value="TreeGrafter"/>
</dbReference>
<sequence>MKLYLKIWRQEHRKVKGNMVSYEVDGISVHMSFLEMLDLLNERLLRQGERVIEFDHDCREGICGTCGMMINGRAHGPLSGTTTCQLHMRSFKDGQTVYIEPFRGAAFPILRDLKIDRSAFDHIIQAGGYISVSTGQAPESNSIPIAHEVTEAAFDAAACIGCGACVAVCKNSSAALFTSAKISHLALLPQGKIESAERVIQMVNQMDKEGFGHCSNTEACEVECPQQISVLHIARMNYQYNKALILIDRNAKS</sequence>
<dbReference type="InterPro" id="IPR025192">
    <property type="entry name" value="Succ_DH/fum_Rdtase_N"/>
</dbReference>
<dbReference type="PROSITE" id="PS00197">
    <property type="entry name" value="2FE2S_FER_1"/>
    <property type="match status" value="1"/>
</dbReference>
<dbReference type="InterPro" id="IPR006058">
    <property type="entry name" value="2Fe2S_fd_BS"/>
</dbReference>
<dbReference type="InterPro" id="IPR012675">
    <property type="entry name" value="Beta-grasp_dom_sf"/>
</dbReference>
<dbReference type="Pfam" id="PF13183">
    <property type="entry name" value="Fer4_8"/>
    <property type="match status" value="1"/>
</dbReference>
<name>A0A4U0H8I4_9SPHI</name>
<dbReference type="OrthoDB" id="9804391at2"/>
<evidence type="ECO:0000256" key="1">
    <source>
        <dbReference type="ARBA" id="ARBA00001927"/>
    </source>
</evidence>
<organism evidence="6 7">
    <name type="scientific">Sphingobacterium alkalisoli</name>
    <dbReference type="NCBI Taxonomy" id="1874115"/>
    <lineage>
        <taxon>Bacteria</taxon>
        <taxon>Pseudomonadati</taxon>
        <taxon>Bacteroidota</taxon>
        <taxon>Sphingobacteriia</taxon>
        <taxon>Sphingobacteriales</taxon>
        <taxon>Sphingobacteriaceae</taxon>
        <taxon>Sphingobacterium</taxon>
    </lineage>
</organism>
<dbReference type="PANTHER" id="PTHR11921">
    <property type="entry name" value="SUCCINATE DEHYDROGENASE IRON-SULFUR PROTEIN"/>
    <property type="match status" value="1"/>
</dbReference>
<evidence type="ECO:0000256" key="3">
    <source>
        <dbReference type="ARBA" id="ARBA00034078"/>
    </source>
</evidence>
<dbReference type="NCBIfam" id="NF005746">
    <property type="entry name" value="PRK07570.1"/>
    <property type="match status" value="1"/>
</dbReference>
<feature type="domain" description="2Fe-2S ferredoxin-type" evidence="4">
    <location>
        <begin position="18"/>
        <end position="103"/>
    </location>
</feature>
<dbReference type="GO" id="GO:0022904">
    <property type="term" value="P:respiratory electron transport chain"/>
    <property type="evidence" value="ECO:0007669"/>
    <property type="project" value="TreeGrafter"/>
</dbReference>
<keyword evidence="7" id="KW-1185">Reference proteome</keyword>
<dbReference type="PANTHER" id="PTHR11921:SF41">
    <property type="entry name" value="SUCCINATE DEHYDROGENASE"/>
    <property type="match status" value="1"/>
</dbReference>
<dbReference type="SUPFAM" id="SSF46548">
    <property type="entry name" value="alpha-helical ferredoxin"/>
    <property type="match status" value="1"/>
</dbReference>
<dbReference type="AlphaFoldDB" id="A0A4U0H8I4"/>
<accession>A0A4U0H8I4</accession>
<reference evidence="6 7" key="1">
    <citation type="submission" date="2019-04" db="EMBL/GenBank/DDBJ databases">
        <title>Sphingobacterium olei sp. nov., isolated from oil-contaminated soil.</title>
        <authorList>
            <person name="Liu B."/>
        </authorList>
    </citation>
    <scope>NUCLEOTIDE SEQUENCE [LARGE SCALE GENOMIC DNA]</scope>
    <source>
        <strain evidence="6 7">Y3L14</strain>
    </source>
</reference>
<dbReference type="SUPFAM" id="SSF54292">
    <property type="entry name" value="2Fe-2S ferredoxin-like"/>
    <property type="match status" value="1"/>
</dbReference>
<evidence type="ECO:0000313" key="7">
    <source>
        <dbReference type="Proteomes" id="UP000309872"/>
    </source>
</evidence>
<dbReference type="RefSeq" id="WP_136820101.1">
    <property type="nucleotide sequence ID" value="NZ_BMJX01000002.1"/>
</dbReference>
<dbReference type="InterPro" id="IPR009051">
    <property type="entry name" value="Helical_ferredxn"/>
</dbReference>
<protein>
    <submittedName>
        <fullName evidence="6">Succinate dehydrogenase/fumarate reductase iron-sulfur subunit</fullName>
    </submittedName>
</protein>
<dbReference type="InterPro" id="IPR036010">
    <property type="entry name" value="2Fe-2S_ferredoxin-like_sf"/>
</dbReference>
<gene>
    <name evidence="6" type="ORF">FAZ19_07480</name>
</gene>
<evidence type="ECO:0000313" key="6">
    <source>
        <dbReference type="EMBL" id="TJY66752.1"/>
    </source>
</evidence>
<feature type="domain" description="4Fe-4S ferredoxin-type" evidence="5">
    <location>
        <begin position="150"/>
        <end position="179"/>
    </location>
</feature>